<evidence type="ECO:0000256" key="6">
    <source>
        <dbReference type="ARBA" id="ARBA00022989"/>
    </source>
</evidence>
<feature type="transmembrane region" description="Helical" evidence="9">
    <location>
        <begin position="32"/>
        <end position="53"/>
    </location>
</feature>
<evidence type="ECO:0000313" key="11">
    <source>
        <dbReference type="Proteomes" id="UP001253545"/>
    </source>
</evidence>
<proteinExistence type="inferred from homology"/>
<gene>
    <name evidence="10" type="ORF">RM552_07905</name>
</gene>
<evidence type="ECO:0000256" key="8">
    <source>
        <dbReference type="SAM" id="MobiDB-lite"/>
    </source>
</evidence>
<comment type="similarity">
    <text evidence="2">Belongs to the CPA3 antiporters (TC 2.A.63) subunit F family.</text>
</comment>
<evidence type="ECO:0000256" key="5">
    <source>
        <dbReference type="ARBA" id="ARBA00022692"/>
    </source>
</evidence>
<evidence type="ECO:0000256" key="7">
    <source>
        <dbReference type="ARBA" id="ARBA00023136"/>
    </source>
</evidence>
<sequence>MTLYFLIAGLAIMVAMALGVCRALLGPSVFDRILAVNMFGTKAVLLVAVFAFYSGRHDLLDISLLYSLLNFVAVIAALRLVERGKYFANASSVIVEDEDIRMENTELLANTGTSGEPTDSKESDK</sequence>
<dbReference type="Pfam" id="PF04066">
    <property type="entry name" value="MrpF_PhaF"/>
    <property type="match status" value="1"/>
</dbReference>
<dbReference type="EMBL" id="JAVRHX010000001">
    <property type="protein sequence ID" value="MDT0594759.1"/>
    <property type="molecule type" value="Genomic_DNA"/>
</dbReference>
<feature type="compositionally biased region" description="Polar residues" evidence="8">
    <location>
        <begin position="107"/>
        <end position="117"/>
    </location>
</feature>
<comment type="subcellular location">
    <subcellularLocation>
        <location evidence="1">Cell membrane</location>
        <topology evidence="1">Multi-pass membrane protein</topology>
    </subcellularLocation>
</comment>
<keyword evidence="7 9" id="KW-0472">Membrane</keyword>
<feature type="transmembrane region" description="Helical" evidence="9">
    <location>
        <begin position="6"/>
        <end position="25"/>
    </location>
</feature>
<keyword evidence="3" id="KW-0813">Transport</keyword>
<name>A0ABU2ZR20_9ALTE</name>
<evidence type="ECO:0000256" key="2">
    <source>
        <dbReference type="ARBA" id="ARBA00009212"/>
    </source>
</evidence>
<comment type="caution">
    <text evidence="10">The sequence shown here is derived from an EMBL/GenBank/DDBJ whole genome shotgun (WGS) entry which is preliminary data.</text>
</comment>
<evidence type="ECO:0000313" key="10">
    <source>
        <dbReference type="EMBL" id="MDT0594759.1"/>
    </source>
</evidence>
<dbReference type="PANTHER" id="PTHR34702:SF1">
    <property type="entry name" value="NA(+)_H(+) ANTIPORTER SUBUNIT F"/>
    <property type="match status" value="1"/>
</dbReference>
<dbReference type="Proteomes" id="UP001253545">
    <property type="component" value="Unassembled WGS sequence"/>
</dbReference>
<feature type="region of interest" description="Disordered" evidence="8">
    <location>
        <begin position="106"/>
        <end position="125"/>
    </location>
</feature>
<dbReference type="InterPro" id="IPR007208">
    <property type="entry name" value="MrpF/PhaF-like"/>
</dbReference>
<keyword evidence="11" id="KW-1185">Reference proteome</keyword>
<keyword evidence="4" id="KW-1003">Cell membrane</keyword>
<evidence type="ECO:0000256" key="9">
    <source>
        <dbReference type="SAM" id="Phobius"/>
    </source>
</evidence>
<keyword evidence="6 9" id="KW-1133">Transmembrane helix</keyword>
<keyword evidence="5 9" id="KW-0812">Transmembrane</keyword>
<reference evidence="10 11" key="1">
    <citation type="submission" date="2023-09" db="EMBL/GenBank/DDBJ databases">
        <authorList>
            <person name="Rey-Velasco X."/>
        </authorList>
    </citation>
    <scope>NUCLEOTIDE SEQUENCE [LARGE SCALE GENOMIC DNA]</scope>
    <source>
        <strain evidence="10 11">P117</strain>
    </source>
</reference>
<evidence type="ECO:0000256" key="3">
    <source>
        <dbReference type="ARBA" id="ARBA00022448"/>
    </source>
</evidence>
<accession>A0ABU2ZR20</accession>
<protein>
    <submittedName>
        <fullName evidence="10">Monovalent cation/H+ antiporter complex subunit F</fullName>
    </submittedName>
</protein>
<evidence type="ECO:0000256" key="4">
    <source>
        <dbReference type="ARBA" id="ARBA00022475"/>
    </source>
</evidence>
<dbReference type="RefSeq" id="WP_311368217.1">
    <property type="nucleotide sequence ID" value="NZ_JAVRHX010000001.1"/>
</dbReference>
<feature type="transmembrane region" description="Helical" evidence="9">
    <location>
        <begin position="59"/>
        <end position="81"/>
    </location>
</feature>
<evidence type="ECO:0000256" key="1">
    <source>
        <dbReference type="ARBA" id="ARBA00004651"/>
    </source>
</evidence>
<dbReference type="PANTHER" id="PTHR34702">
    <property type="entry name" value="NA(+)/H(+) ANTIPORTER SUBUNIT F1"/>
    <property type="match status" value="1"/>
</dbReference>
<organism evidence="10 11">
    <name type="scientific">Glaciecola petra</name>
    <dbReference type="NCBI Taxonomy" id="3075602"/>
    <lineage>
        <taxon>Bacteria</taxon>
        <taxon>Pseudomonadati</taxon>
        <taxon>Pseudomonadota</taxon>
        <taxon>Gammaproteobacteria</taxon>
        <taxon>Alteromonadales</taxon>
        <taxon>Alteromonadaceae</taxon>
        <taxon>Glaciecola</taxon>
    </lineage>
</organism>